<dbReference type="InterPro" id="IPR016181">
    <property type="entry name" value="Acyl_CoA_acyltransferase"/>
</dbReference>
<name>A0A914VS61_9BILA</name>
<dbReference type="GO" id="GO:1905502">
    <property type="term" value="F:acetyl-CoA binding"/>
    <property type="evidence" value="ECO:0007669"/>
    <property type="project" value="TreeGrafter"/>
</dbReference>
<dbReference type="PROSITE" id="PS51186">
    <property type="entry name" value="GNAT"/>
    <property type="match status" value="1"/>
</dbReference>
<dbReference type="PANTHER" id="PTHR13538">
    <property type="entry name" value="N-ACETYLTRANSFERASE 6"/>
    <property type="match status" value="1"/>
</dbReference>
<evidence type="ECO:0000313" key="3">
    <source>
        <dbReference type="Proteomes" id="UP000887566"/>
    </source>
</evidence>
<dbReference type="InterPro" id="IPR000182">
    <property type="entry name" value="GNAT_dom"/>
</dbReference>
<dbReference type="InterPro" id="IPR039840">
    <property type="entry name" value="NAA80"/>
</dbReference>
<dbReference type="GO" id="GO:0005737">
    <property type="term" value="C:cytoplasm"/>
    <property type="evidence" value="ECO:0007669"/>
    <property type="project" value="TreeGrafter"/>
</dbReference>
<dbReference type="GO" id="GO:0008080">
    <property type="term" value="F:N-acetyltransferase activity"/>
    <property type="evidence" value="ECO:0007669"/>
    <property type="project" value="InterPro"/>
</dbReference>
<reference evidence="4" key="1">
    <citation type="submission" date="2022-11" db="UniProtKB">
        <authorList>
            <consortium name="WormBaseParasite"/>
        </authorList>
    </citation>
    <scope>IDENTIFICATION</scope>
</reference>
<evidence type="ECO:0000259" key="2">
    <source>
        <dbReference type="PROSITE" id="PS51186"/>
    </source>
</evidence>
<feature type="compositionally biased region" description="Pro residues" evidence="1">
    <location>
        <begin position="194"/>
        <end position="206"/>
    </location>
</feature>
<evidence type="ECO:0000313" key="4">
    <source>
        <dbReference type="WBParaSite" id="PSAMB.scaffold2371size23556.g17478.t1"/>
    </source>
</evidence>
<feature type="region of interest" description="Disordered" evidence="1">
    <location>
        <begin position="171"/>
        <end position="225"/>
    </location>
</feature>
<evidence type="ECO:0000256" key="1">
    <source>
        <dbReference type="SAM" id="MobiDB-lite"/>
    </source>
</evidence>
<accession>A0A914VS61</accession>
<dbReference type="PANTHER" id="PTHR13538:SF4">
    <property type="entry name" value="N-ALPHA-ACETYLTRANSFERASE 80"/>
    <property type="match status" value="1"/>
</dbReference>
<feature type="compositionally biased region" description="Polar residues" evidence="1">
    <location>
        <begin position="214"/>
        <end position="225"/>
    </location>
</feature>
<dbReference type="SUPFAM" id="SSF55729">
    <property type="entry name" value="Acyl-CoA N-acyltransferases (Nat)"/>
    <property type="match status" value="1"/>
</dbReference>
<dbReference type="AlphaFoldDB" id="A0A914VS61"/>
<dbReference type="CDD" id="cd04301">
    <property type="entry name" value="NAT_SF"/>
    <property type="match status" value="1"/>
</dbReference>
<organism evidence="3 4">
    <name type="scientific">Plectus sambesii</name>
    <dbReference type="NCBI Taxonomy" id="2011161"/>
    <lineage>
        <taxon>Eukaryota</taxon>
        <taxon>Metazoa</taxon>
        <taxon>Ecdysozoa</taxon>
        <taxon>Nematoda</taxon>
        <taxon>Chromadorea</taxon>
        <taxon>Plectida</taxon>
        <taxon>Plectina</taxon>
        <taxon>Plectoidea</taxon>
        <taxon>Plectidae</taxon>
        <taxon>Plectus</taxon>
    </lineage>
</organism>
<keyword evidence="3" id="KW-1185">Reference proteome</keyword>
<dbReference type="Pfam" id="PF00583">
    <property type="entry name" value="Acetyltransf_1"/>
    <property type="match status" value="1"/>
</dbReference>
<dbReference type="Proteomes" id="UP000887566">
    <property type="component" value="Unplaced"/>
</dbReference>
<dbReference type="WBParaSite" id="PSAMB.scaffold2371size23556.g17478.t1">
    <property type="protein sequence ID" value="PSAMB.scaffold2371size23556.g17478.t1"/>
    <property type="gene ID" value="PSAMB.scaffold2371size23556.g17478"/>
</dbReference>
<dbReference type="Gene3D" id="3.40.630.30">
    <property type="match status" value="1"/>
</dbReference>
<proteinExistence type="predicted"/>
<protein>
    <submittedName>
        <fullName evidence="4">N-acetyltransferase domain-containing protein</fullName>
    </submittedName>
</protein>
<feature type="domain" description="N-acetyltransferase" evidence="2">
    <location>
        <begin position="4"/>
        <end position="149"/>
    </location>
</feature>
<sequence>MTACRLVPLSERLDLQPGCIALLNSEWPRSVASREHSLQKAANPRPPMSLLLLNGEGELIGHSKLCDIPGRPSDCWIESVVIRTDLRGLGLGKELMLLTENVARSFKFTNVFLSTEDKEAFYAKSGYVCCEPIVTVGANSKLLDSAKFGKFMKDMGVDKREDDAVEKKRLKESAMQNVADDKVDSHASTLPALSGPPPPPPPPPLLTPSVAKVQRSSTQFMRKAL</sequence>